<accession>A0AAN6MQD5</accession>
<dbReference type="PANTHER" id="PTHR14097">
    <property type="entry name" value="OXIDOREDUCTASE HTATIP2"/>
    <property type="match status" value="1"/>
</dbReference>
<protein>
    <recommendedName>
        <fullName evidence="3">NAD(P)-binding domain-containing protein</fullName>
    </recommendedName>
</protein>
<reference evidence="1" key="2">
    <citation type="submission" date="2023-05" db="EMBL/GenBank/DDBJ databases">
        <authorList>
            <consortium name="Lawrence Berkeley National Laboratory"/>
            <person name="Steindorff A."/>
            <person name="Hensen N."/>
            <person name="Bonometti L."/>
            <person name="Westerberg I."/>
            <person name="Brannstrom I.O."/>
            <person name="Guillou S."/>
            <person name="Cros-Aarteil S."/>
            <person name="Calhoun S."/>
            <person name="Haridas S."/>
            <person name="Kuo A."/>
            <person name="Mondo S."/>
            <person name="Pangilinan J."/>
            <person name="Riley R."/>
            <person name="Labutti K."/>
            <person name="Andreopoulos B."/>
            <person name="Lipzen A."/>
            <person name="Chen C."/>
            <person name="Yanf M."/>
            <person name="Daum C."/>
            <person name="Ng V."/>
            <person name="Clum A."/>
            <person name="Ohm R."/>
            <person name="Martin F."/>
            <person name="Silar P."/>
            <person name="Natvig D."/>
            <person name="Lalanne C."/>
            <person name="Gautier V."/>
            <person name="Ament-Velasquez S.L."/>
            <person name="Kruys A."/>
            <person name="Hutchinson M.I."/>
            <person name="Powell A.J."/>
            <person name="Barry K."/>
            <person name="Miller A.N."/>
            <person name="Grigoriev I.V."/>
            <person name="Debuchy R."/>
            <person name="Gladieux P."/>
            <person name="Thoren M.H."/>
            <person name="Johannesson H."/>
        </authorList>
    </citation>
    <scope>NUCLEOTIDE SEQUENCE</scope>
    <source>
        <strain evidence="1">CBS 103.79</strain>
    </source>
</reference>
<organism evidence="1 2">
    <name type="scientific">Staphylotrichum tortipilum</name>
    <dbReference type="NCBI Taxonomy" id="2831512"/>
    <lineage>
        <taxon>Eukaryota</taxon>
        <taxon>Fungi</taxon>
        <taxon>Dikarya</taxon>
        <taxon>Ascomycota</taxon>
        <taxon>Pezizomycotina</taxon>
        <taxon>Sordariomycetes</taxon>
        <taxon>Sordariomycetidae</taxon>
        <taxon>Sordariales</taxon>
        <taxon>Chaetomiaceae</taxon>
        <taxon>Staphylotrichum</taxon>
    </lineage>
</organism>
<dbReference type="Proteomes" id="UP001303889">
    <property type="component" value="Unassembled WGS sequence"/>
</dbReference>
<dbReference type="InterPro" id="IPR036291">
    <property type="entry name" value="NAD(P)-bd_dom_sf"/>
</dbReference>
<dbReference type="PANTHER" id="PTHR14097:SF9">
    <property type="entry name" value="EPIMERASE, PUTATIVE (AFU_ORTHOLOGUE AFUA_8G07320)-RELATED"/>
    <property type="match status" value="1"/>
</dbReference>
<name>A0AAN6MQD5_9PEZI</name>
<gene>
    <name evidence="1" type="ORF">C8A05DRAFT_31709</name>
</gene>
<dbReference type="SUPFAM" id="SSF51735">
    <property type="entry name" value="NAD(P)-binding Rossmann-fold domains"/>
    <property type="match status" value="1"/>
</dbReference>
<evidence type="ECO:0008006" key="3">
    <source>
        <dbReference type="Google" id="ProtNLM"/>
    </source>
</evidence>
<dbReference type="AlphaFoldDB" id="A0AAN6MQD5"/>
<keyword evidence="2" id="KW-1185">Reference proteome</keyword>
<reference evidence="1" key="1">
    <citation type="journal article" date="2023" name="Mol. Phylogenet. Evol.">
        <title>Genome-scale phylogeny and comparative genomics of the fungal order Sordariales.</title>
        <authorList>
            <person name="Hensen N."/>
            <person name="Bonometti L."/>
            <person name="Westerberg I."/>
            <person name="Brannstrom I.O."/>
            <person name="Guillou S."/>
            <person name="Cros-Aarteil S."/>
            <person name="Calhoun S."/>
            <person name="Haridas S."/>
            <person name="Kuo A."/>
            <person name="Mondo S."/>
            <person name="Pangilinan J."/>
            <person name="Riley R."/>
            <person name="LaButti K."/>
            <person name="Andreopoulos B."/>
            <person name="Lipzen A."/>
            <person name="Chen C."/>
            <person name="Yan M."/>
            <person name="Daum C."/>
            <person name="Ng V."/>
            <person name="Clum A."/>
            <person name="Steindorff A."/>
            <person name="Ohm R.A."/>
            <person name="Martin F."/>
            <person name="Silar P."/>
            <person name="Natvig D.O."/>
            <person name="Lalanne C."/>
            <person name="Gautier V."/>
            <person name="Ament-Velasquez S.L."/>
            <person name="Kruys A."/>
            <person name="Hutchinson M.I."/>
            <person name="Powell A.J."/>
            <person name="Barry K."/>
            <person name="Miller A.N."/>
            <person name="Grigoriev I.V."/>
            <person name="Debuchy R."/>
            <person name="Gladieux P."/>
            <person name="Hiltunen Thoren M."/>
            <person name="Johannesson H."/>
        </authorList>
    </citation>
    <scope>NUCLEOTIDE SEQUENCE</scope>
    <source>
        <strain evidence="1">CBS 103.79</strain>
    </source>
</reference>
<evidence type="ECO:0000313" key="2">
    <source>
        <dbReference type="Proteomes" id="UP001303889"/>
    </source>
</evidence>
<comment type="caution">
    <text evidence="1">The sequence shown here is derived from an EMBL/GenBank/DDBJ whole genome shotgun (WGS) entry which is preliminary data.</text>
</comment>
<evidence type="ECO:0000313" key="1">
    <source>
        <dbReference type="EMBL" id="KAK3904528.1"/>
    </source>
</evidence>
<proteinExistence type="predicted"/>
<dbReference type="EMBL" id="MU855394">
    <property type="protein sequence ID" value="KAK3904528.1"/>
    <property type="molecule type" value="Genomic_DNA"/>
</dbReference>
<sequence length="224" mass="24066">MKVIVAGSTGLVGSTLVRQCIASDSVSHVWALSRRPLPDAVGDSPKVDVLLHDDYATYPPELLADLAGAEACLWAIGGRATQFPDAATYEKVQVDYALAAAKAFLAALVPHLPEGKLFRFVFCSGKFAEWDQTKPLHFMADTRRIKGKAEQGLCEIADADTTKRFEVYCARPSGILPADAGFASRLSGKLYGAIGVDHLAKGLIHIAVEGSKDRIIENEQLLAL</sequence>
<dbReference type="Gene3D" id="3.40.50.720">
    <property type="entry name" value="NAD(P)-binding Rossmann-like Domain"/>
    <property type="match status" value="1"/>
</dbReference>